<evidence type="ECO:0008006" key="4">
    <source>
        <dbReference type="Google" id="ProtNLM"/>
    </source>
</evidence>
<organism evidence="2 3">
    <name type="scientific">Winogradskyella pelagia</name>
    <dbReference type="NCBI Taxonomy" id="2819984"/>
    <lineage>
        <taxon>Bacteria</taxon>
        <taxon>Pseudomonadati</taxon>
        <taxon>Bacteroidota</taxon>
        <taxon>Flavobacteriia</taxon>
        <taxon>Flavobacteriales</taxon>
        <taxon>Flavobacteriaceae</taxon>
        <taxon>Winogradskyella</taxon>
    </lineage>
</organism>
<proteinExistence type="predicted"/>
<gene>
    <name evidence="2" type="ORF">J4050_14165</name>
</gene>
<dbReference type="RefSeq" id="WP_208155254.1">
    <property type="nucleotide sequence ID" value="NZ_JAGEVF010000014.1"/>
</dbReference>
<evidence type="ECO:0000313" key="3">
    <source>
        <dbReference type="Proteomes" id="UP000676776"/>
    </source>
</evidence>
<comment type="caution">
    <text evidence="2">The sequence shown here is derived from an EMBL/GenBank/DDBJ whole genome shotgun (WGS) entry which is preliminary data.</text>
</comment>
<accession>A0ABS3T594</accession>
<feature type="region of interest" description="Disordered" evidence="1">
    <location>
        <begin position="120"/>
        <end position="173"/>
    </location>
</feature>
<protein>
    <recommendedName>
        <fullName evidence="4">JAB domain-containing protein</fullName>
    </recommendedName>
</protein>
<sequence>MKVNVTKGHVKLFNGNMENARQSAMGEVDTSKEIVVVNENNTKYTYKVNTVEETSTSVTNIIVVDTGDELFEYFIKYNFDNEIPMHEAGVVDISRFTGTIETYNSEGQLTGVTEIVNGSVVNGSGTNTPCPDDTSANDDPVGDDSDGTGGAQGSVGDDDPNNPNDDGGGGWFDGGPDWDCGLNYHYDECTGGASDLHEPRENSSLPGGMCSGTLLIITDCEGNVISSSGVFARNTESTDTTNPCGGSAGVIIEPRQSHKDNCDKLNELLDTGPEDANALQFILDLRQKATNKTDEWYINFRKVDDFGTITSSSAEGALQQGKDLDSEALKGPGFYGQIHSHPTGSAMMFSWNDINSLKEVYEKTYEGYRKDVFIMIVGPSPANEVYAVKVDDFNKLADGLEQDLQNVSGNDLSKKKRKLKNKFRTKYRAYPTKKDGVFLRFFQNHGISLYKPFDSNMTNWEKLELQDPSGNGYYTKTIPCI</sequence>
<feature type="compositionally biased region" description="Polar residues" evidence="1">
    <location>
        <begin position="120"/>
        <end position="129"/>
    </location>
</feature>
<name>A0ABS3T594_9FLAO</name>
<reference evidence="2 3" key="1">
    <citation type="submission" date="2021-03" db="EMBL/GenBank/DDBJ databases">
        <title>Winogradskyella sp. nov., isolated from costal sediment.</title>
        <authorList>
            <person name="Gao C."/>
        </authorList>
    </citation>
    <scope>NUCLEOTIDE SEQUENCE [LARGE SCALE GENOMIC DNA]</scope>
    <source>
        <strain evidence="2 3">DF17</strain>
    </source>
</reference>
<evidence type="ECO:0000313" key="2">
    <source>
        <dbReference type="EMBL" id="MBO3117897.1"/>
    </source>
</evidence>
<dbReference type="Proteomes" id="UP000676776">
    <property type="component" value="Unassembled WGS sequence"/>
</dbReference>
<keyword evidence="3" id="KW-1185">Reference proteome</keyword>
<dbReference type="EMBL" id="JAGEVF010000014">
    <property type="protein sequence ID" value="MBO3117897.1"/>
    <property type="molecule type" value="Genomic_DNA"/>
</dbReference>
<evidence type="ECO:0000256" key="1">
    <source>
        <dbReference type="SAM" id="MobiDB-lite"/>
    </source>
</evidence>